<dbReference type="CDD" id="cd03809">
    <property type="entry name" value="GT4_MtfB-like"/>
    <property type="match status" value="1"/>
</dbReference>
<dbReference type="RefSeq" id="WP_184462560.1">
    <property type="nucleotide sequence ID" value="NZ_JACHHW010000005.1"/>
</dbReference>
<sequence>MIMIVYDDVISLIQRTGGITVLFNEIQSRLSRDNIEYTVSESPDVCNTMQLMKIFERYRSIPASRIPADISVFHSTYYRVPSNKVVPVVTTVHDFTYERVVGGVRKMVHSWQKGHAINSSDHIICVSESTREDLYHYYPNVIDSHVTVVPNGVSSVYHPIAGVMKKQQVLFVGSRASYKNFNNTVESLIAHKDISLACVGGGGFSNAEILYLEQCIPGRYTHLGYISEYQLNIEYNQSICLVYPSLYEGFGIPVLEAFASGCPVIAVDTSSIPEVAGGAAVLIKSGASSEISDAISALSCDKVRSDFRDKGFSQVSKFSWERTYQETLRVYEKFQ</sequence>
<reference evidence="4 5" key="1">
    <citation type="submission" date="2020-08" db="EMBL/GenBank/DDBJ databases">
        <title>Genomic Encyclopedia of Type Strains, Phase IV (KMG-IV): sequencing the most valuable type-strain genomes for metagenomic binning, comparative biology and taxonomic classification.</title>
        <authorList>
            <person name="Goeker M."/>
        </authorList>
    </citation>
    <scope>NUCLEOTIDE SEQUENCE [LARGE SCALE GENOMIC DNA]</scope>
    <source>
        <strain evidence="4 5">DSM 25701</strain>
    </source>
</reference>
<dbReference type="Pfam" id="PF00534">
    <property type="entry name" value="Glycos_transf_1"/>
    <property type="match status" value="1"/>
</dbReference>
<keyword evidence="5" id="KW-1185">Reference proteome</keyword>
<dbReference type="Proteomes" id="UP000536640">
    <property type="component" value="Unassembled WGS sequence"/>
</dbReference>
<comment type="caution">
    <text evidence="4">The sequence shown here is derived from an EMBL/GenBank/DDBJ whole genome shotgun (WGS) entry which is preliminary data.</text>
</comment>
<dbReference type="GO" id="GO:0016757">
    <property type="term" value="F:glycosyltransferase activity"/>
    <property type="evidence" value="ECO:0007669"/>
    <property type="project" value="UniProtKB-KW"/>
</dbReference>
<keyword evidence="4" id="KW-0328">Glycosyltransferase</keyword>
<proteinExistence type="predicted"/>
<evidence type="ECO:0000313" key="4">
    <source>
        <dbReference type="EMBL" id="MBB5187719.1"/>
    </source>
</evidence>
<dbReference type="EMBL" id="JACHHW010000005">
    <property type="protein sequence ID" value="MBB5187719.1"/>
    <property type="molecule type" value="Genomic_DNA"/>
</dbReference>
<gene>
    <name evidence="4" type="ORF">HNQ57_001997</name>
</gene>
<name>A0A840R3F5_9GAMM</name>
<dbReference type="Gene3D" id="3.40.50.2000">
    <property type="entry name" value="Glycogen Phosphorylase B"/>
    <property type="match status" value="2"/>
</dbReference>
<dbReference type="PANTHER" id="PTHR46401:SF2">
    <property type="entry name" value="GLYCOSYLTRANSFERASE WBBK-RELATED"/>
    <property type="match status" value="1"/>
</dbReference>
<dbReference type="GO" id="GO:0009103">
    <property type="term" value="P:lipopolysaccharide biosynthetic process"/>
    <property type="evidence" value="ECO:0007669"/>
    <property type="project" value="TreeGrafter"/>
</dbReference>
<evidence type="ECO:0000259" key="2">
    <source>
        <dbReference type="Pfam" id="PF00534"/>
    </source>
</evidence>
<feature type="domain" description="Glycosyltransferase subfamily 4-like N-terminal" evidence="3">
    <location>
        <begin position="69"/>
        <end position="153"/>
    </location>
</feature>
<evidence type="ECO:0000313" key="5">
    <source>
        <dbReference type="Proteomes" id="UP000536640"/>
    </source>
</evidence>
<dbReference type="Pfam" id="PF13439">
    <property type="entry name" value="Glyco_transf_4"/>
    <property type="match status" value="1"/>
</dbReference>
<accession>A0A840R3F5</accession>
<dbReference type="PANTHER" id="PTHR46401">
    <property type="entry name" value="GLYCOSYLTRANSFERASE WBBK-RELATED"/>
    <property type="match status" value="1"/>
</dbReference>
<organism evidence="4 5">
    <name type="scientific">Zhongshania antarctica</name>
    <dbReference type="NCBI Taxonomy" id="641702"/>
    <lineage>
        <taxon>Bacteria</taxon>
        <taxon>Pseudomonadati</taxon>
        <taxon>Pseudomonadota</taxon>
        <taxon>Gammaproteobacteria</taxon>
        <taxon>Cellvibrionales</taxon>
        <taxon>Spongiibacteraceae</taxon>
        <taxon>Zhongshania</taxon>
    </lineage>
</organism>
<dbReference type="EC" id="2.4.1.-" evidence="4"/>
<dbReference type="InterPro" id="IPR028098">
    <property type="entry name" value="Glyco_trans_4-like_N"/>
</dbReference>
<dbReference type="SUPFAM" id="SSF53756">
    <property type="entry name" value="UDP-Glycosyltransferase/glycogen phosphorylase"/>
    <property type="match status" value="1"/>
</dbReference>
<dbReference type="InterPro" id="IPR001296">
    <property type="entry name" value="Glyco_trans_1"/>
</dbReference>
<dbReference type="AlphaFoldDB" id="A0A840R3F5"/>
<feature type="domain" description="Glycosyl transferase family 1" evidence="2">
    <location>
        <begin position="164"/>
        <end position="310"/>
    </location>
</feature>
<evidence type="ECO:0000259" key="3">
    <source>
        <dbReference type="Pfam" id="PF13439"/>
    </source>
</evidence>
<protein>
    <submittedName>
        <fullName evidence="4">Mannosyltransferase</fullName>
        <ecNumber evidence="4">2.4.1.-</ecNumber>
    </submittedName>
</protein>
<keyword evidence="1 4" id="KW-0808">Transferase</keyword>
<evidence type="ECO:0000256" key="1">
    <source>
        <dbReference type="ARBA" id="ARBA00022679"/>
    </source>
</evidence>